<evidence type="ECO:0000313" key="2">
    <source>
        <dbReference type="Proteomes" id="UP000790787"/>
    </source>
</evidence>
<dbReference type="SUPFAM" id="SSF53474">
    <property type="entry name" value="alpha/beta-Hydrolases"/>
    <property type="match status" value="1"/>
</dbReference>
<protein>
    <recommendedName>
        <fullName evidence="1">AB hydrolase-1 domain-containing protein</fullName>
    </recommendedName>
</protein>
<reference evidence="2" key="1">
    <citation type="journal article" date="2014" name="Nat. Commun.">
        <title>The tobacco genome sequence and its comparison with those of tomato and potato.</title>
        <authorList>
            <person name="Sierro N."/>
            <person name="Battey J.N."/>
            <person name="Ouadi S."/>
            <person name="Bakaher N."/>
            <person name="Bovet L."/>
            <person name="Willig A."/>
            <person name="Goepfert S."/>
            <person name="Peitsch M.C."/>
            <person name="Ivanov N.V."/>
        </authorList>
    </citation>
    <scope>NUCLEOTIDE SEQUENCE [LARGE SCALE GENOMIC DNA]</scope>
</reference>
<dbReference type="PaxDb" id="4097-A0A1S4D6K7"/>
<organism evidence="2 3">
    <name type="scientific">Nicotiana tabacum</name>
    <name type="common">Common tobacco</name>
    <dbReference type="NCBI Taxonomy" id="4097"/>
    <lineage>
        <taxon>Eukaryota</taxon>
        <taxon>Viridiplantae</taxon>
        <taxon>Streptophyta</taxon>
        <taxon>Embryophyta</taxon>
        <taxon>Tracheophyta</taxon>
        <taxon>Spermatophyta</taxon>
        <taxon>Magnoliopsida</taxon>
        <taxon>eudicotyledons</taxon>
        <taxon>Gunneridae</taxon>
        <taxon>Pentapetalae</taxon>
        <taxon>asterids</taxon>
        <taxon>lamiids</taxon>
        <taxon>Solanales</taxon>
        <taxon>Solanaceae</taxon>
        <taxon>Nicotianoideae</taxon>
        <taxon>Nicotianeae</taxon>
        <taxon>Nicotiana</taxon>
    </lineage>
</organism>
<keyword evidence="2" id="KW-1185">Reference proteome</keyword>
<dbReference type="RefSeq" id="XP_016508929.1">
    <property type="nucleotide sequence ID" value="XM_016653443.1"/>
</dbReference>
<accession>A0A1S4D6K7</accession>
<dbReference type="InterPro" id="IPR000073">
    <property type="entry name" value="AB_hydrolase_1"/>
</dbReference>
<dbReference type="Proteomes" id="UP000790787">
    <property type="component" value="Chromosome 8"/>
</dbReference>
<name>A0A1S4D6K7_TOBAC</name>
<dbReference type="PANTHER" id="PTHR45763:SF28">
    <property type="entry name" value="ALPHA_BETA-HYDROLASES SUPERFAMILY PROTEIN"/>
    <property type="match status" value="1"/>
</dbReference>
<proteinExistence type="predicted"/>
<dbReference type="OMA" id="LEEMRIY"/>
<dbReference type="GeneID" id="107826461"/>
<evidence type="ECO:0000259" key="1">
    <source>
        <dbReference type="Pfam" id="PF00561"/>
    </source>
</evidence>
<dbReference type="Pfam" id="PF00561">
    <property type="entry name" value="Abhydrolase_1"/>
    <property type="match status" value="1"/>
</dbReference>
<dbReference type="KEGG" id="nta:107826461"/>
<evidence type="ECO:0000313" key="3">
    <source>
        <dbReference type="RefSeq" id="XP_016508929.1"/>
    </source>
</evidence>
<dbReference type="OrthoDB" id="1220572at2759"/>
<reference evidence="3" key="2">
    <citation type="submission" date="2025-08" db="UniProtKB">
        <authorList>
            <consortium name="RefSeq"/>
        </authorList>
    </citation>
    <scope>IDENTIFICATION</scope>
</reference>
<dbReference type="Gene3D" id="3.40.50.1820">
    <property type="entry name" value="alpha/beta hydrolase"/>
    <property type="match status" value="1"/>
</dbReference>
<dbReference type="PANTHER" id="PTHR45763">
    <property type="entry name" value="HYDROLASE, ALPHA/BETA FOLD FAMILY PROTEIN, EXPRESSED-RELATED"/>
    <property type="match status" value="1"/>
</dbReference>
<gene>
    <name evidence="3" type="primary">LOC107826461</name>
</gene>
<dbReference type="AlphaFoldDB" id="A0A1S4D6K7"/>
<dbReference type="InterPro" id="IPR029058">
    <property type="entry name" value="AB_hydrolase_fold"/>
</dbReference>
<dbReference type="GO" id="GO:0016787">
    <property type="term" value="F:hydrolase activity"/>
    <property type="evidence" value="ECO:0007669"/>
    <property type="project" value="UniProtKB-ARBA"/>
</dbReference>
<sequence length="360" mass="41311">MDLRKLVGLLLLVFISLMEMLFKKIAVSVLSFVGFSDSQSSPSNSRELQRVVSSPRIRLKDGRWLAYRERGVPMDKSLHRIILVHGINSSKDKDFLATQEILEEMRIYMLQFDRAGYGESGLNPKRSLESEACDVEEVADQLQIGSKFYLISVSAGSYPAWNCLRRIPHRLSGVAFVVPIINYKWNSLPHDLIKNDHNNKLWRLVILLARYAPGLLYSFFTQKSNSVFSGNSALFSKKDREVAKNANRSEVFNPKLYPKQSDFESLLQDFTLAYGNWDFDPLEFGNPFTDENESSVHIWQGYEDNIVPCRLQRYVSKRLPWIHYHEVIDGGHALWHVGPIGEAILRSLLLREQDTTPQTA</sequence>